<feature type="compositionally biased region" description="Basic residues" evidence="3">
    <location>
        <begin position="432"/>
        <end position="460"/>
    </location>
</feature>
<dbReference type="InterPro" id="IPR002110">
    <property type="entry name" value="Ankyrin_rpt"/>
</dbReference>
<dbReference type="AlphaFoldDB" id="A0A6C0I4C7"/>
<dbReference type="GO" id="GO:0085020">
    <property type="term" value="P:protein K6-linked ubiquitination"/>
    <property type="evidence" value="ECO:0007669"/>
    <property type="project" value="TreeGrafter"/>
</dbReference>
<accession>A0A6C0I4C7</accession>
<dbReference type="InterPro" id="IPR036770">
    <property type="entry name" value="Ankyrin_rpt-contain_sf"/>
</dbReference>
<protein>
    <submittedName>
        <fullName evidence="4">Uncharacterized protein</fullName>
    </submittedName>
</protein>
<dbReference type="PROSITE" id="PS50297">
    <property type="entry name" value="ANK_REP_REGION"/>
    <property type="match status" value="1"/>
</dbReference>
<reference evidence="4" key="1">
    <citation type="journal article" date="2020" name="Nature">
        <title>Giant virus diversity and host interactions through global metagenomics.</title>
        <authorList>
            <person name="Schulz F."/>
            <person name="Roux S."/>
            <person name="Paez-Espino D."/>
            <person name="Jungbluth S."/>
            <person name="Walsh D.A."/>
            <person name="Denef V.J."/>
            <person name="McMahon K.D."/>
            <person name="Konstantinidis K.T."/>
            <person name="Eloe-Fadrosh E.A."/>
            <person name="Kyrpides N.C."/>
            <person name="Woyke T."/>
        </authorList>
    </citation>
    <scope>NUCLEOTIDE SEQUENCE</scope>
    <source>
        <strain evidence="4">GVMAG-M-3300023184-190</strain>
    </source>
</reference>
<evidence type="ECO:0000256" key="2">
    <source>
        <dbReference type="ARBA" id="ARBA00023043"/>
    </source>
</evidence>
<dbReference type="GO" id="GO:0004842">
    <property type="term" value="F:ubiquitin-protein transferase activity"/>
    <property type="evidence" value="ECO:0007669"/>
    <property type="project" value="TreeGrafter"/>
</dbReference>
<sequence>MDCKKVFSKRCFRICLSLSFSKKIYINIYIGMNIISAVKGNSEINVKGGIESGSNVNIKDADGWTPLHWACHYGYVEIAKLLLKAGAVANIKNKQGKTPLDVAHESSSNSKYLIERLLISSGAICDKTHYGSPGKRLNVVGSGTTDQTCATDGDPNDSNAKFDWFDTNRKFGVDKIQKAQAAKVDRVNNQRELERIKNLELNKYYQELKPKCDALIAMIEEYKSDITNSIIEVFNKGELLTNDTVKLSDIHVAQLQNAYKEIIKCKTNLIKKESIINNLRPYNVTLNEEYILNIQNQIKEYGKSILENYLKDFNVRNPKTNNLFVENYNDMPSYIGYDFYFDYNNEHDFNVYPGRRYQSILKGIFDPTFKGDDNIWALDNYNKGAMLKARDVISKQQAAVPTQQAAVPTQQAAVPTTNEQNKGLFGGLWGGKTKRKRCKKWSRRNKRTNRCKRTNTKRKL</sequence>
<proteinExistence type="predicted"/>
<dbReference type="GO" id="GO:0031436">
    <property type="term" value="C:BRCA1-BARD1 complex"/>
    <property type="evidence" value="ECO:0007669"/>
    <property type="project" value="TreeGrafter"/>
</dbReference>
<dbReference type="EMBL" id="MN740085">
    <property type="protein sequence ID" value="QHT87216.1"/>
    <property type="molecule type" value="Genomic_DNA"/>
</dbReference>
<dbReference type="SUPFAM" id="SSF48403">
    <property type="entry name" value="Ankyrin repeat"/>
    <property type="match status" value="1"/>
</dbReference>
<evidence type="ECO:0000256" key="3">
    <source>
        <dbReference type="SAM" id="MobiDB-lite"/>
    </source>
</evidence>
<dbReference type="Pfam" id="PF12796">
    <property type="entry name" value="Ank_2"/>
    <property type="match status" value="1"/>
</dbReference>
<evidence type="ECO:0000256" key="1">
    <source>
        <dbReference type="ARBA" id="ARBA00022737"/>
    </source>
</evidence>
<name>A0A6C0I4C7_9ZZZZ</name>
<dbReference type="PROSITE" id="PS50088">
    <property type="entry name" value="ANK_REPEAT"/>
    <property type="match status" value="1"/>
</dbReference>
<organism evidence="4">
    <name type="scientific">viral metagenome</name>
    <dbReference type="NCBI Taxonomy" id="1070528"/>
    <lineage>
        <taxon>unclassified sequences</taxon>
        <taxon>metagenomes</taxon>
        <taxon>organismal metagenomes</taxon>
    </lineage>
</organism>
<dbReference type="PANTHER" id="PTHR24171:SF8">
    <property type="entry name" value="BRCA1-ASSOCIATED RING DOMAIN PROTEIN 1"/>
    <property type="match status" value="1"/>
</dbReference>
<keyword evidence="1" id="KW-0677">Repeat</keyword>
<dbReference type="Gene3D" id="1.25.40.20">
    <property type="entry name" value="Ankyrin repeat-containing domain"/>
    <property type="match status" value="2"/>
</dbReference>
<feature type="region of interest" description="Disordered" evidence="3">
    <location>
        <begin position="431"/>
        <end position="460"/>
    </location>
</feature>
<dbReference type="GO" id="GO:0070531">
    <property type="term" value="C:BRCA1-A complex"/>
    <property type="evidence" value="ECO:0007669"/>
    <property type="project" value="TreeGrafter"/>
</dbReference>
<evidence type="ECO:0000313" key="4">
    <source>
        <dbReference type="EMBL" id="QHT87216.1"/>
    </source>
</evidence>
<dbReference type="PANTHER" id="PTHR24171">
    <property type="entry name" value="ANKYRIN REPEAT DOMAIN-CONTAINING PROTEIN 39-RELATED"/>
    <property type="match status" value="1"/>
</dbReference>
<dbReference type="SMART" id="SM00248">
    <property type="entry name" value="ANK"/>
    <property type="match status" value="2"/>
</dbReference>
<keyword evidence="2" id="KW-0040">ANK repeat</keyword>